<dbReference type="EMBL" id="CAEZUP010000032">
    <property type="protein sequence ID" value="CAB4608461.1"/>
    <property type="molecule type" value="Genomic_DNA"/>
</dbReference>
<dbReference type="AlphaFoldDB" id="A0A6J6H4D4"/>
<evidence type="ECO:0000313" key="2">
    <source>
        <dbReference type="EMBL" id="CAB4608461.1"/>
    </source>
</evidence>
<evidence type="ECO:0000259" key="1">
    <source>
        <dbReference type="Pfam" id="PF00561"/>
    </source>
</evidence>
<protein>
    <submittedName>
        <fullName evidence="2">Unannotated protein</fullName>
    </submittedName>
</protein>
<dbReference type="GO" id="GO:0004806">
    <property type="term" value="F:triacylglycerol lipase activity"/>
    <property type="evidence" value="ECO:0007669"/>
    <property type="project" value="TreeGrafter"/>
</dbReference>
<accession>A0A6J6H4D4</accession>
<dbReference type="Pfam" id="PF00561">
    <property type="entry name" value="Abhydrolase_1"/>
    <property type="match status" value="1"/>
</dbReference>
<reference evidence="2" key="1">
    <citation type="submission" date="2020-05" db="EMBL/GenBank/DDBJ databases">
        <authorList>
            <person name="Chiriac C."/>
            <person name="Salcher M."/>
            <person name="Ghai R."/>
            <person name="Kavagutti S V."/>
        </authorList>
    </citation>
    <scope>NUCLEOTIDE SEQUENCE</scope>
</reference>
<sequence>MRASSNGIEIEYETFGDPTDPALLLVSGLGCQMVWWNPEFCEALVDRGFHVIRFDNRDVGLSTKIDTHIDVLASITGLLQGQVVEAPYGLSDMAADAWGLCDALGIDRAHLLGLSMGGMIVQQMAIDRPDRVLSLTSVASTTGDPDVGQPTPEALAVLLAEPKTDRAEYLKDAIESGRILAGPEHRDDDWILRRNELQFDRCFHPDGVSNQMLAILTSPSRTSGLRTLGVPSLVVHGEIDPLVTISGGERTAESLPGSEFLRLDGMGHDLPSYYWATVIHHVTAMAARSV</sequence>
<dbReference type="PANTHER" id="PTHR43433:SF5">
    <property type="entry name" value="AB HYDROLASE-1 DOMAIN-CONTAINING PROTEIN"/>
    <property type="match status" value="1"/>
</dbReference>
<name>A0A6J6H4D4_9ZZZZ</name>
<dbReference type="InterPro" id="IPR050471">
    <property type="entry name" value="AB_hydrolase"/>
</dbReference>
<dbReference type="PANTHER" id="PTHR43433">
    <property type="entry name" value="HYDROLASE, ALPHA/BETA FOLD FAMILY PROTEIN"/>
    <property type="match status" value="1"/>
</dbReference>
<dbReference type="Gene3D" id="3.40.50.1820">
    <property type="entry name" value="alpha/beta hydrolase"/>
    <property type="match status" value="1"/>
</dbReference>
<dbReference type="InterPro" id="IPR000073">
    <property type="entry name" value="AB_hydrolase_1"/>
</dbReference>
<dbReference type="SUPFAM" id="SSF53474">
    <property type="entry name" value="alpha/beta-Hydrolases"/>
    <property type="match status" value="1"/>
</dbReference>
<dbReference type="GO" id="GO:0046503">
    <property type="term" value="P:glycerolipid catabolic process"/>
    <property type="evidence" value="ECO:0007669"/>
    <property type="project" value="TreeGrafter"/>
</dbReference>
<proteinExistence type="predicted"/>
<feature type="domain" description="AB hydrolase-1" evidence="1">
    <location>
        <begin position="21"/>
        <end position="269"/>
    </location>
</feature>
<dbReference type="InterPro" id="IPR029058">
    <property type="entry name" value="AB_hydrolase_fold"/>
</dbReference>
<organism evidence="2">
    <name type="scientific">freshwater metagenome</name>
    <dbReference type="NCBI Taxonomy" id="449393"/>
    <lineage>
        <taxon>unclassified sequences</taxon>
        <taxon>metagenomes</taxon>
        <taxon>ecological metagenomes</taxon>
    </lineage>
</organism>
<gene>
    <name evidence="2" type="ORF">UFOPK1835_00922</name>
</gene>
<dbReference type="PROSITE" id="PS51257">
    <property type="entry name" value="PROKAR_LIPOPROTEIN"/>
    <property type="match status" value="1"/>
</dbReference>